<dbReference type="STRING" id="1336337.A0A3N4K108"/>
<comment type="function">
    <text evidence="9">Accessory subunit of the mitochondrial membrane respiratory chain NADH dehydrogenase (Complex I), that is believed not to be involved in catalysis. Complex I functions in the transfer of electrons from NADH to the respiratory chain. The immediate electron acceptor for the enzyme is believed to be ubiquinone.</text>
</comment>
<feature type="region of interest" description="Disordered" evidence="10">
    <location>
        <begin position="28"/>
        <end position="69"/>
    </location>
</feature>
<dbReference type="InterPro" id="IPR038532">
    <property type="entry name" value="NDUFS4-like_sf"/>
</dbReference>
<keyword evidence="12" id="KW-1185">Reference proteome</keyword>
<dbReference type="EMBL" id="ML120359">
    <property type="protein sequence ID" value="RPB04234.1"/>
    <property type="molecule type" value="Genomic_DNA"/>
</dbReference>
<dbReference type="PANTHER" id="PTHR12219:SF8">
    <property type="entry name" value="NADH DEHYDROGENASE [UBIQUINONE] IRON-SULFUR PROTEIN 4, MITOCHONDRIAL"/>
    <property type="match status" value="1"/>
</dbReference>
<evidence type="ECO:0000256" key="1">
    <source>
        <dbReference type="ARBA" id="ARBA00005882"/>
    </source>
</evidence>
<evidence type="ECO:0000256" key="5">
    <source>
        <dbReference type="ARBA" id="ARBA00022946"/>
    </source>
</evidence>
<dbReference type="Gene3D" id="3.30.160.190">
    <property type="entry name" value="atu1810 like domain"/>
    <property type="match status" value="1"/>
</dbReference>
<gene>
    <name evidence="11" type="ORF">L873DRAFT_1457785</name>
</gene>
<keyword evidence="3 9" id="KW-0679">Respiratory chain</keyword>
<reference evidence="11 12" key="1">
    <citation type="journal article" date="2018" name="Nat. Ecol. Evol.">
        <title>Pezizomycetes genomes reveal the molecular basis of ectomycorrhizal truffle lifestyle.</title>
        <authorList>
            <person name="Murat C."/>
            <person name="Payen T."/>
            <person name="Noel B."/>
            <person name="Kuo A."/>
            <person name="Morin E."/>
            <person name="Chen J."/>
            <person name="Kohler A."/>
            <person name="Krizsan K."/>
            <person name="Balestrini R."/>
            <person name="Da Silva C."/>
            <person name="Montanini B."/>
            <person name="Hainaut M."/>
            <person name="Levati E."/>
            <person name="Barry K.W."/>
            <person name="Belfiori B."/>
            <person name="Cichocki N."/>
            <person name="Clum A."/>
            <person name="Dockter R.B."/>
            <person name="Fauchery L."/>
            <person name="Guy J."/>
            <person name="Iotti M."/>
            <person name="Le Tacon F."/>
            <person name="Lindquist E.A."/>
            <person name="Lipzen A."/>
            <person name="Malagnac F."/>
            <person name="Mello A."/>
            <person name="Molinier V."/>
            <person name="Miyauchi S."/>
            <person name="Poulain J."/>
            <person name="Riccioni C."/>
            <person name="Rubini A."/>
            <person name="Sitrit Y."/>
            <person name="Splivallo R."/>
            <person name="Traeger S."/>
            <person name="Wang M."/>
            <person name="Zifcakova L."/>
            <person name="Wipf D."/>
            <person name="Zambonelli A."/>
            <person name="Paolocci F."/>
            <person name="Nowrousian M."/>
            <person name="Ottonello S."/>
            <person name="Baldrian P."/>
            <person name="Spatafora J.W."/>
            <person name="Henrissat B."/>
            <person name="Nagy L.G."/>
            <person name="Aury J.M."/>
            <person name="Wincker P."/>
            <person name="Grigoriev I.V."/>
            <person name="Bonfante P."/>
            <person name="Martin F.M."/>
        </authorList>
    </citation>
    <scope>NUCLEOTIDE SEQUENCE [LARGE SCALE GENOMIC DNA]</scope>
    <source>
        <strain evidence="11 12">120613-1</strain>
    </source>
</reference>
<dbReference type="PANTHER" id="PTHR12219">
    <property type="entry name" value="NADH-UBIQUINONE OXIDOREDUCTASE"/>
    <property type="match status" value="1"/>
</dbReference>
<keyword evidence="4 9" id="KW-0999">Mitochondrion inner membrane</keyword>
<evidence type="ECO:0000256" key="8">
    <source>
        <dbReference type="ARBA" id="ARBA00023136"/>
    </source>
</evidence>
<keyword evidence="2 9" id="KW-0813">Transport</keyword>
<evidence type="ECO:0000313" key="11">
    <source>
        <dbReference type="EMBL" id="RPB04234.1"/>
    </source>
</evidence>
<accession>A0A3N4K108</accession>
<evidence type="ECO:0000313" key="12">
    <source>
        <dbReference type="Proteomes" id="UP000276215"/>
    </source>
</evidence>
<dbReference type="FunFam" id="3.30.160.190:FF:000001">
    <property type="entry name" value="NADH-ubiquinone oxidoreductase 21 kDa subunit mitochondrial"/>
    <property type="match status" value="1"/>
</dbReference>
<evidence type="ECO:0000256" key="2">
    <source>
        <dbReference type="ARBA" id="ARBA00022448"/>
    </source>
</evidence>
<protein>
    <recommendedName>
        <fullName evidence="9">NADH dehydrogenase [ubiquinone] iron-sulfur protein 4, mitochondrial</fullName>
    </recommendedName>
</protein>
<feature type="compositionally biased region" description="Low complexity" evidence="10">
    <location>
        <begin position="40"/>
        <end position="56"/>
    </location>
</feature>
<dbReference type="InterPro" id="IPR006885">
    <property type="entry name" value="NADH_UbQ_FeS_4_mit-like"/>
</dbReference>
<name>A0A3N4K108_9PEZI</name>
<keyword evidence="5 9" id="KW-0809">Transit peptide</keyword>
<evidence type="ECO:0000256" key="4">
    <source>
        <dbReference type="ARBA" id="ARBA00022792"/>
    </source>
</evidence>
<keyword evidence="7 9" id="KW-0496">Mitochondrion</keyword>
<dbReference type="Pfam" id="PF04800">
    <property type="entry name" value="NDUS4"/>
    <property type="match status" value="1"/>
</dbReference>
<evidence type="ECO:0000256" key="3">
    <source>
        <dbReference type="ARBA" id="ARBA00022660"/>
    </source>
</evidence>
<dbReference type="GO" id="GO:0005743">
    <property type="term" value="C:mitochondrial inner membrane"/>
    <property type="evidence" value="ECO:0007669"/>
    <property type="project" value="UniProtKB-SubCell"/>
</dbReference>
<evidence type="ECO:0000256" key="9">
    <source>
        <dbReference type="RuleBase" id="RU367010"/>
    </source>
</evidence>
<comment type="subcellular location">
    <subcellularLocation>
        <location evidence="9">Mitochondrion inner membrane</location>
        <topology evidence="9">Peripheral membrane protein</topology>
        <orientation evidence="9">Matrix side</orientation>
    </subcellularLocation>
</comment>
<keyword evidence="6 9" id="KW-0249">Electron transport</keyword>
<dbReference type="GO" id="GO:0022900">
    <property type="term" value="P:electron transport chain"/>
    <property type="evidence" value="ECO:0007669"/>
    <property type="project" value="InterPro"/>
</dbReference>
<comment type="similarity">
    <text evidence="1 9">Belongs to the complex I NDUFS4 subunit family.</text>
</comment>
<dbReference type="OrthoDB" id="3089at2759"/>
<evidence type="ECO:0000256" key="6">
    <source>
        <dbReference type="ARBA" id="ARBA00022982"/>
    </source>
</evidence>
<dbReference type="AlphaFoldDB" id="A0A3N4K108"/>
<evidence type="ECO:0000256" key="10">
    <source>
        <dbReference type="SAM" id="MobiDB-lite"/>
    </source>
</evidence>
<evidence type="ECO:0000256" key="7">
    <source>
        <dbReference type="ARBA" id="ARBA00023128"/>
    </source>
</evidence>
<sequence length="209" mass="23295">MSFFPASRMILTRQALLPVSRSTVLLRYKGTTGPPPPENPNKSVATATPAANSAAAFPETESETPSDFATSAYSPVNTFPVQRSENDALDAASISGAPLDLQARTVRILKPSKPATQSGNWNGRQWRMDWDVPPKGHRWENPLMGWQSSGDFMQGTHIFFKSKEDAIAFAEKQGYKWFVQEPNERAFRSKAYAANFFHSSKKLKIIRTK</sequence>
<proteinExistence type="inferred from homology"/>
<organism evidence="11 12">
    <name type="scientific">Choiromyces venosus 120613-1</name>
    <dbReference type="NCBI Taxonomy" id="1336337"/>
    <lineage>
        <taxon>Eukaryota</taxon>
        <taxon>Fungi</taxon>
        <taxon>Dikarya</taxon>
        <taxon>Ascomycota</taxon>
        <taxon>Pezizomycotina</taxon>
        <taxon>Pezizomycetes</taxon>
        <taxon>Pezizales</taxon>
        <taxon>Tuberaceae</taxon>
        <taxon>Choiromyces</taxon>
    </lineage>
</organism>
<keyword evidence="8 9" id="KW-0472">Membrane</keyword>
<dbReference type="Proteomes" id="UP000276215">
    <property type="component" value="Unassembled WGS sequence"/>
</dbReference>